<dbReference type="OrthoDB" id="684301at2759"/>
<dbReference type="STRING" id="93759.A0A1R3J047"/>
<evidence type="ECO:0000313" key="6">
    <source>
        <dbReference type="EMBL" id="OMO88198.1"/>
    </source>
</evidence>
<dbReference type="EMBL" id="AWUE01017148">
    <property type="protein sequence ID" value="OMO88198.1"/>
    <property type="molecule type" value="Genomic_DNA"/>
</dbReference>
<organism evidence="6 7">
    <name type="scientific">Corchorus olitorius</name>
    <dbReference type="NCBI Taxonomy" id="93759"/>
    <lineage>
        <taxon>Eukaryota</taxon>
        <taxon>Viridiplantae</taxon>
        <taxon>Streptophyta</taxon>
        <taxon>Embryophyta</taxon>
        <taxon>Tracheophyta</taxon>
        <taxon>Spermatophyta</taxon>
        <taxon>Magnoliopsida</taxon>
        <taxon>eudicotyledons</taxon>
        <taxon>Gunneridae</taxon>
        <taxon>Pentapetalae</taxon>
        <taxon>rosids</taxon>
        <taxon>malvids</taxon>
        <taxon>Malvales</taxon>
        <taxon>Malvaceae</taxon>
        <taxon>Grewioideae</taxon>
        <taxon>Apeibeae</taxon>
        <taxon>Corchorus</taxon>
    </lineage>
</organism>
<dbReference type="AlphaFoldDB" id="A0A1R3J047"/>
<name>A0A1R3J047_9ROSI</name>
<keyword evidence="7" id="KW-1185">Reference proteome</keyword>
<dbReference type="GO" id="GO:0008234">
    <property type="term" value="F:cysteine-type peptidase activity"/>
    <property type="evidence" value="ECO:0007669"/>
    <property type="project" value="InterPro"/>
</dbReference>
<dbReference type="Proteomes" id="UP000187203">
    <property type="component" value="Unassembled WGS sequence"/>
</dbReference>
<reference evidence="7" key="1">
    <citation type="submission" date="2013-09" db="EMBL/GenBank/DDBJ databases">
        <title>Corchorus olitorius genome sequencing.</title>
        <authorList>
            <person name="Alam M."/>
            <person name="Haque M.S."/>
            <person name="Islam M.S."/>
            <person name="Emdad E.M."/>
            <person name="Islam M.M."/>
            <person name="Ahmed B."/>
            <person name="Halim A."/>
            <person name="Hossen Q.M.M."/>
            <person name="Hossain M.Z."/>
            <person name="Ahmed R."/>
            <person name="Khan M.M."/>
            <person name="Islam R."/>
            <person name="Rashid M.M."/>
            <person name="Khan S.A."/>
            <person name="Rahman M.S."/>
            <person name="Alam M."/>
            <person name="Yahiya A.S."/>
            <person name="Khan M.S."/>
            <person name="Azam M.S."/>
            <person name="Haque T."/>
            <person name="Lashkar M.Z.H."/>
            <person name="Akhand A.I."/>
            <person name="Morshed G."/>
            <person name="Roy S."/>
            <person name="Uddin K.S."/>
            <person name="Rabeya T."/>
            <person name="Hossain A.S."/>
            <person name="Chowdhury A."/>
            <person name="Snigdha A.R."/>
            <person name="Mortoza M.S."/>
            <person name="Matin S.A."/>
            <person name="Hoque S.M.E."/>
            <person name="Islam M.K."/>
            <person name="Roy D.K."/>
            <person name="Haider R."/>
            <person name="Moosa M.M."/>
            <person name="Elias S.M."/>
            <person name="Hasan A.M."/>
            <person name="Jahan S."/>
            <person name="Shafiuddin M."/>
            <person name="Mahmood N."/>
            <person name="Shommy N.S."/>
        </authorList>
    </citation>
    <scope>NUCLEOTIDE SEQUENCE [LARGE SCALE GENOMIC DNA]</scope>
    <source>
        <strain evidence="7">cv. O-4</strain>
    </source>
</reference>
<protein>
    <submittedName>
        <fullName evidence="6">Peptidase C48, SUMO/Sentrin/Ubl1</fullName>
    </submittedName>
</protein>
<dbReference type="SUPFAM" id="SSF54001">
    <property type="entry name" value="Cysteine proteinases"/>
    <property type="match status" value="1"/>
</dbReference>
<evidence type="ECO:0000256" key="3">
    <source>
        <dbReference type="ARBA" id="ARBA00022801"/>
    </source>
</evidence>
<dbReference type="GO" id="GO:0006508">
    <property type="term" value="P:proteolysis"/>
    <property type="evidence" value="ECO:0007669"/>
    <property type="project" value="UniProtKB-KW"/>
</dbReference>
<dbReference type="CDD" id="cd00084">
    <property type="entry name" value="HMG-box_SF"/>
    <property type="match status" value="1"/>
</dbReference>
<feature type="compositionally biased region" description="Basic and acidic residues" evidence="4">
    <location>
        <begin position="528"/>
        <end position="539"/>
    </location>
</feature>
<dbReference type="PANTHER" id="PTHR34835">
    <property type="entry name" value="OS07G0283600 PROTEIN-RELATED"/>
    <property type="match status" value="1"/>
</dbReference>
<evidence type="ECO:0000256" key="1">
    <source>
        <dbReference type="ARBA" id="ARBA00005234"/>
    </source>
</evidence>
<dbReference type="InterPro" id="IPR038765">
    <property type="entry name" value="Papain-like_cys_pep_sf"/>
</dbReference>
<dbReference type="PROSITE" id="PS50600">
    <property type="entry name" value="ULP_PROTEASE"/>
    <property type="match status" value="1"/>
</dbReference>
<gene>
    <name evidence="6" type="ORF">COLO4_20373</name>
</gene>
<dbReference type="PANTHER" id="PTHR34835:SF34">
    <property type="entry name" value="OS08G0555500 PROTEIN"/>
    <property type="match status" value="1"/>
</dbReference>
<dbReference type="InterPro" id="IPR036910">
    <property type="entry name" value="HMG_box_dom_sf"/>
</dbReference>
<proteinExistence type="inferred from homology"/>
<sequence>MEDYIDEEMENFELRRRPTKKKKLSSKEDLHLEVRKDLNKTPNRPIDEKLPPYSGYALWCKWKCSNDEDDHGNIKKSKYTKAELQEAWHSLPAEEKEGWKIKATKGLVAFKERHDIQEHSPSSKVYLATRCSPRSFVQCVSSFSKGKMDAIKEVGLGGLLSLKMKKMYREFCLNLLHHFNVSERCFEMQGKKISMSVEDVEWVMGLSSKGNSLDTSGSVDEVEKIREKYNLPKQIKIQWLEEEIQKMEEGNDEFKVKFVLYAIGKILCPTMRIDIPQSYLFSIRDVTKLKDVNWGKVLYDHLLNGIEGFHSHKQGCCSGFILFLIVFFFERVYNIGGATTPLTERRIPRIADWDDVKVQKSIRHIHKVGGLSTNKVVILDDMRDKLWGQRTFCKGDVDIFGALDNLKNEFHDFRKDVMEKFVEMGTDLRNLQELIKERLTGMSPPNKVEGSDQGRLEDKDQNNTNSKQESPPSPESKPICKNDASVTIDLQSAFVQNEVQESRTSNEDATAEVESSSKAKLSSRKRLRDTSYQKPDHAKCSPYTTMFRQRTRAQSKMLKVIPKKIEENFEDEVDRALCYYVLVKDNDEKEVLCNMQQNCFAERIELQSLNDGQWVKDVVINAAVFMMAKKEGNTDYKTQWFLPTTFVQKILCVDTMQQKIQSIVSSYCTVKHGVIYMGVLPSCQRIYLPMNISEKHWFLCIIDLVKEQVLILDSLKKKLQHDPKVKLVKQVIKFMDELFDNESFCKSELSKPCRVQDFDIISPSWIGRDGTGSECGMLLISYMMSPFPPMNAQIGELDRLRLLLKILKFDENIVRTDVEQKAVTSYQLMNKSDA</sequence>
<dbReference type="Gene3D" id="1.10.30.10">
    <property type="entry name" value="High mobility group box domain"/>
    <property type="match status" value="1"/>
</dbReference>
<feature type="compositionally biased region" description="Basic and acidic residues" evidence="4">
    <location>
        <begin position="449"/>
        <end position="461"/>
    </location>
</feature>
<dbReference type="Gene3D" id="3.40.395.10">
    <property type="entry name" value="Adenoviral Proteinase, Chain A"/>
    <property type="match status" value="1"/>
</dbReference>
<dbReference type="Pfam" id="PF02902">
    <property type="entry name" value="Peptidase_C48"/>
    <property type="match status" value="1"/>
</dbReference>
<accession>A0A1R3J047</accession>
<comment type="caution">
    <text evidence="6">The sequence shown here is derived from an EMBL/GenBank/DDBJ whole genome shotgun (WGS) entry which is preliminary data.</text>
</comment>
<feature type="domain" description="Ubiquitin-like protease family profile" evidence="5">
    <location>
        <begin position="599"/>
        <end position="786"/>
    </location>
</feature>
<evidence type="ECO:0000259" key="5">
    <source>
        <dbReference type="PROSITE" id="PS50600"/>
    </source>
</evidence>
<dbReference type="SUPFAM" id="SSF47095">
    <property type="entry name" value="HMG-box"/>
    <property type="match status" value="1"/>
</dbReference>
<evidence type="ECO:0000256" key="4">
    <source>
        <dbReference type="SAM" id="MobiDB-lite"/>
    </source>
</evidence>
<dbReference type="InterPro" id="IPR003653">
    <property type="entry name" value="Peptidase_C48_C"/>
</dbReference>
<evidence type="ECO:0000256" key="2">
    <source>
        <dbReference type="ARBA" id="ARBA00022670"/>
    </source>
</evidence>
<feature type="region of interest" description="Disordered" evidence="4">
    <location>
        <begin position="437"/>
        <end position="481"/>
    </location>
</feature>
<keyword evidence="2" id="KW-0645">Protease</keyword>
<keyword evidence="3" id="KW-0378">Hydrolase</keyword>
<comment type="similarity">
    <text evidence="1">Belongs to the peptidase C48 family.</text>
</comment>
<evidence type="ECO:0000313" key="7">
    <source>
        <dbReference type="Proteomes" id="UP000187203"/>
    </source>
</evidence>
<feature type="region of interest" description="Disordered" evidence="4">
    <location>
        <begin position="498"/>
        <end position="540"/>
    </location>
</feature>